<dbReference type="GO" id="GO:0016787">
    <property type="term" value="F:hydrolase activity"/>
    <property type="evidence" value="ECO:0007669"/>
    <property type="project" value="UniProtKB-KW"/>
</dbReference>
<dbReference type="InterPro" id="IPR050955">
    <property type="entry name" value="Plant_Biomass_Hydrol_Est"/>
</dbReference>
<sequence length="315" mass="34909">MRRWKSTLLITGILMGFAAIPAYAAGWQWIDGNNDGVSECYYIDDEGKMLTGTTTPDGFTVNEQGAWVENGVVKTKEEKQIVSAYSSLNKRSMKTSQMDEFQYYIFSPENATENMPLIVYLHGHGLGDNIDDLKNEKYFAALREGGKRGSSAYILVPYLPPELDHGWKGMWPGIEPSIMELIESVADTYKIDCNKISIIGASMGADAAIQIVSSHPDTFSCMAGVVPFHYQCPIAKWEDNWGEQLKTVPVWLFVEDHEIALNMAESAVNAINAAGGQAWLDIQHGANHGDATKRVASCMNSGQYEIYDWLISVSK</sequence>
<dbReference type="RefSeq" id="WP_118042149.1">
    <property type="nucleotide sequence ID" value="NZ_BQNJ01000002.1"/>
</dbReference>
<keyword evidence="1" id="KW-0732">Signal</keyword>
<keyword evidence="2" id="KW-0677">Repeat</keyword>
<evidence type="ECO:0000256" key="3">
    <source>
        <dbReference type="ARBA" id="ARBA00022801"/>
    </source>
</evidence>
<evidence type="ECO:0000256" key="1">
    <source>
        <dbReference type="ARBA" id="ARBA00022729"/>
    </source>
</evidence>
<dbReference type="InterPro" id="IPR029058">
    <property type="entry name" value="AB_hydrolase_fold"/>
</dbReference>
<evidence type="ECO:0000313" key="5">
    <source>
        <dbReference type="Proteomes" id="UP001055091"/>
    </source>
</evidence>
<reference evidence="4" key="1">
    <citation type="submission" date="2022-01" db="EMBL/GenBank/DDBJ databases">
        <title>Novel bile acid biosynthetic pathways are enriched in the microbiome of centenarians.</title>
        <authorList>
            <person name="Sato Y."/>
            <person name="Atarashi K."/>
            <person name="Plichta R.D."/>
            <person name="Arai Y."/>
            <person name="Sasajima S."/>
            <person name="Kearney M.S."/>
            <person name="Suda W."/>
            <person name="Takeshita K."/>
            <person name="Sasaki T."/>
            <person name="Okamoto S."/>
            <person name="Skelly N.A."/>
            <person name="Okamura Y."/>
            <person name="Vlamakis H."/>
            <person name="Li Y."/>
            <person name="Tanoue T."/>
            <person name="Takei H."/>
            <person name="Nittono H."/>
            <person name="Narushima S."/>
            <person name="Irie J."/>
            <person name="Itoh H."/>
            <person name="Moriya K."/>
            <person name="Sugiura Y."/>
            <person name="Suematsu M."/>
            <person name="Moritoki N."/>
            <person name="Shibata S."/>
            <person name="Littman R.D."/>
            <person name="Fischbach A.M."/>
            <person name="Uwamino Y."/>
            <person name="Inoue T."/>
            <person name="Honda A."/>
            <person name="Hattori M."/>
            <person name="Murai T."/>
            <person name="Xavier J.R."/>
            <person name="Hirose N."/>
            <person name="Honda K."/>
        </authorList>
    </citation>
    <scope>NUCLEOTIDE SEQUENCE</scope>
    <source>
        <strain evidence="4">CE91-St55</strain>
    </source>
</reference>
<comment type="caution">
    <text evidence="4">The sequence shown here is derived from an EMBL/GenBank/DDBJ whole genome shotgun (WGS) entry which is preliminary data.</text>
</comment>
<dbReference type="InterPro" id="IPR018337">
    <property type="entry name" value="Cell_wall/Cho-bd_repeat"/>
</dbReference>
<dbReference type="PANTHER" id="PTHR43037">
    <property type="entry name" value="UNNAMED PRODUCT-RELATED"/>
    <property type="match status" value="1"/>
</dbReference>
<dbReference type="PANTHER" id="PTHR43037:SF5">
    <property type="entry name" value="FERULOYL ESTERASE"/>
    <property type="match status" value="1"/>
</dbReference>
<evidence type="ECO:0000256" key="2">
    <source>
        <dbReference type="ARBA" id="ARBA00022737"/>
    </source>
</evidence>
<name>A0A413LM93_9FIRM</name>
<gene>
    <name evidence="4" type="ORF">CE91St55_52160</name>
</gene>
<dbReference type="SUPFAM" id="SSF69360">
    <property type="entry name" value="Cell wall binding repeat"/>
    <property type="match status" value="1"/>
</dbReference>
<accession>A0A413LM93</accession>
<dbReference type="Gene3D" id="2.10.270.10">
    <property type="entry name" value="Cholin Binding"/>
    <property type="match status" value="1"/>
</dbReference>
<dbReference type="Gene3D" id="3.40.50.1820">
    <property type="entry name" value="alpha/beta hydrolase"/>
    <property type="match status" value="1"/>
</dbReference>
<organism evidence="4 5">
    <name type="scientific">Hungatella hathewayi</name>
    <dbReference type="NCBI Taxonomy" id="154046"/>
    <lineage>
        <taxon>Bacteria</taxon>
        <taxon>Bacillati</taxon>
        <taxon>Bacillota</taxon>
        <taxon>Clostridia</taxon>
        <taxon>Lachnospirales</taxon>
        <taxon>Lachnospiraceae</taxon>
        <taxon>Hungatella</taxon>
    </lineage>
</organism>
<protein>
    <submittedName>
        <fullName evidence="4">Uncharacterized protein</fullName>
    </submittedName>
</protein>
<keyword evidence="3" id="KW-0378">Hydrolase</keyword>
<dbReference type="SUPFAM" id="SSF53474">
    <property type="entry name" value="alpha/beta-Hydrolases"/>
    <property type="match status" value="1"/>
</dbReference>
<proteinExistence type="predicted"/>
<dbReference type="Pfam" id="PF19085">
    <property type="entry name" value="Choline_bind_2"/>
    <property type="match status" value="1"/>
</dbReference>
<dbReference type="GeneID" id="93150073"/>
<dbReference type="InterPro" id="IPR000801">
    <property type="entry name" value="Esterase-like"/>
</dbReference>
<dbReference type="EMBL" id="BQNJ01000002">
    <property type="protein sequence ID" value="GKH03235.1"/>
    <property type="molecule type" value="Genomic_DNA"/>
</dbReference>
<dbReference type="Pfam" id="PF00756">
    <property type="entry name" value="Esterase"/>
    <property type="match status" value="1"/>
</dbReference>
<dbReference type="Proteomes" id="UP001055091">
    <property type="component" value="Unassembled WGS sequence"/>
</dbReference>
<evidence type="ECO:0000313" key="4">
    <source>
        <dbReference type="EMBL" id="GKH03235.1"/>
    </source>
</evidence>
<dbReference type="AlphaFoldDB" id="A0A413LM93"/>